<accession>A0A3E3ICQ8</accession>
<dbReference type="Proteomes" id="UP000260812">
    <property type="component" value="Unassembled WGS sequence"/>
</dbReference>
<evidence type="ECO:0000256" key="3">
    <source>
        <dbReference type="ARBA" id="ARBA00023295"/>
    </source>
</evidence>
<dbReference type="InterPro" id="IPR018053">
    <property type="entry name" value="Glyco_hydro_32_AS"/>
</dbReference>
<keyword evidence="6" id="KW-1185">Reference proteome</keyword>
<comment type="similarity">
    <text evidence="1">Belongs to the glycosyl hydrolase 32 family.</text>
</comment>
<dbReference type="GeneID" id="97985396"/>
<feature type="domain" description="Glycosyl hydrolase family 32 N-terminal" evidence="4">
    <location>
        <begin position="98"/>
        <end position="380"/>
    </location>
</feature>
<evidence type="ECO:0000256" key="1">
    <source>
        <dbReference type="ARBA" id="ARBA00009902"/>
    </source>
</evidence>
<name>A0A3E3ICQ8_9FIRM</name>
<dbReference type="AlphaFoldDB" id="A0A3E3ICQ8"/>
<dbReference type="SMART" id="SM00640">
    <property type="entry name" value="Glyco_32"/>
    <property type="match status" value="1"/>
</dbReference>
<dbReference type="InterPro" id="IPR013148">
    <property type="entry name" value="Glyco_hydro_32_N"/>
</dbReference>
<keyword evidence="2 5" id="KW-0378">Hydrolase</keyword>
<dbReference type="GO" id="GO:0004575">
    <property type="term" value="F:sucrose alpha-glucosidase activity"/>
    <property type="evidence" value="ECO:0007669"/>
    <property type="project" value="TreeGrafter"/>
</dbReference>
<keyword evidence="3" id="KW-0326">Glycosidase</keyword>
<protein>
    <submittedName>
        <fullName evidence="5">Glycoside hydrolase family 32 protein</fullName>
    </submittedName>
</protein>
<dbReference type="PANTHER" id="PTHR42800:SF1">
    <property type="entry name" value="EXOINULINASE INUD (AFU_ORTHOLOGUE AFUA_5G00480)"/>
    <property type="match status" value="1"/>
</dbReference>
<dbReference type="CDD" id="cd18622">
    <property type="entry name" value="GH32_Inu-like"/>
    <property type="match status" value="1"/>
</dbReference>
<sequence length="507" mass="57551">MKRYIEINRKYLLIPVCAEKEVKTVSVLCRNEKIFEFAVPMHDKESGFYSFHYFAPVNVEKYQGKTFLIEGEIPRSFLDAVSLCDSIPENTQPHPLIHFAPDTGWMNDPNGLIYQDGIYHLYFQQNPFDTRWENMCWGHAVSRDLLHWEQKETALYPDSDGVVYSGSGIVNEHGMLGLPKDAHIFFYTCAGNKSKWSLGKTFNQRIAYSTDGGKSIAKLEGSVVKHISEENRDPKVYWHEESRAFYMVLYLKANDFMILRSKDLKNWKKTQVLTLDQASECPDLREVPVEGGGSKWMFWTADGFYFLGDFDGYEFKPDGVRHEAYLTGIPYAAQTIWGTEDIITIPWLRTKNKGKMYTGMMGLPRKLTLAQTPEGLRLRQVPVKEFQKARVSVSASQGEGKVFYMAQKPGAVEICVHMQKPGDFVANIYGTSVTYVASCGKMNVGKESVQIGKELNDFSIIADGEIVEVTAQNGLIYAVFELDTDRKAGNVTVDIAGKAYVDIYRIE</sequence>
<proteinExistence type="inferred from homology"/>
<dbReference type="RefSeq" id="WP_117543264.1">
    <property type="nucleotide sequence ID" value="NZ_QVLV01000001.1"/>
</dbReference>
<evidence type="ECO:0000259" key="4">
    <source>
        <dbReference type="Pfam" id="PF00251"/>
    </source>
</evidence>
<evidence type="ECO:0000313" key="5">
    <source>
        <dbReference type="EMBL" id="RGE64847.1"/>
    </source>
</evidence>
<reference evidence="5" key="1">
    <citation type="submission" date="2018-08" db="EMBL/GenBank/DDBJ databases">
        <title>A genome reference for cultivated species of the human gut microbiota.</title>
        <authorList>
            <person name="Zou Y."/>
            <person name="Xue W."/>
            <person name="Luo G."/>
        </authorList>
    </citation>
    <scope>NUCLEOTIDE SEQUENCE [LARGE SCALE GENOMIC DNA]</scope>
    <source>
        <strain evidence="5">TF05-5AC</strain>
    </source>
</reference>
<dbReference type="PANTHER" id="PTHR42800">
    <property type="entry name" value="EXOINULINASE INUD (AFU_ORTHOLOGUE AFUA_5G00480)"/>
    <property type="match status" value="1"/>
</dbReference>
<dbReference type="GO" id="GO:0005737">
    <property type="term" value="C:cytoplasm"/>
    <property type="evidence" value="ECO:0007669"/>
    <property type="project" value="TreeGrafter"/>
</dbReference>
<dbReference type="InterPro" id="IPR023296">
    <property type="entry name" value="Glyco_hydro_beta-prop_sf"/>
</dbReference>
<dbReference type="PROSITE" id="PS00609">
    <property type="entry name" value="GLYCOSYL_HYDROL_F32"/>
    <property type="match status" value="1"/>
</dbReference>
<comment type="caution">
    <text evidence="5">The sequence shown here is derived from an EMBL/GenBank/DDBJ whole genome shotgun (WGS) entry which is preliminary data.</text>
</comment>
<dbReference type="GO" id="GO:0005987">
    <property type="term" value="P:sucrose catabolic process"/>
    <property type="evidence" value="ECO:0007669"/>
    <property type="project" value="TreeGrafter"/>
</dbReference>
<dbReference type="Gene3D" id="2.115.10.20">
    <property type="entry name" value="Glycosyl hydrolase domain, family 43"/>
    <property type="match status" value="1"/>
</dbReference>
<gene>
    <name evidence="5" type="ORF">DXC51_00470</name>
</gene>
<dbReference type="Pfam" id="PF00251">
    <property type="entry name" value="Glyco_hydro_32N"/>
    <property type="match status" value="1"/>
</dbReference>
<evidence type="ECO:0000256" key="2">
    <source>
        <dbReference type="ARBA" id="ARBA00022801"/>
    </source>
</evidence>
<organism evidence="5 6">
    <name type="scientific">Eisenbergiella massiliensis</name>
    <dbReference type="NCBI Taxonomy" id="1720294"/>
    <lineage>
        <taxon>Bacteria</taxon>
        <taxon>Bacillati</taxon>
        <taxon>Bacillota</taxon>
        <taxon>Clostridia</taxon>
        <taxon>Lachnospirales</taxon>
        <taxon>Lachnospiraceae</taxon>
        <taxon>Eisenbergiella</taxon>
    </lineage>
</organism>
<dbReference type="EMBL" id="QVLV01000001">
    <property type="protein sequence ID" value="RGE64847.1"/>
    <property type="molecule type" value="Genomic_DNA"/>
</dbReference>
<dbReference type="InterPro" id="IPR001362">
    <property type="entry name" value="Glyco_hydro_32"/>
</dbReference>
<dbReference type="SUPFAM" id="SSF75005">
    <property type="entry name" value="Arabinanase/levansucrase/invertase"/>
    <property type="match status" value="1"/>
</dbReference>
<evidence type="ECO:0000313" key="6">
    <source>
        <dbReference type="Proteomes" id="UP000260812"/>
    </source>
</evidence>